<feature type="compositionally biased region" description="Basic and acidic residues" evidence="1">
    <location>
        <begin position="33"/>
        <end position="51"/>
    </location>
</feature>
<feature type="compositionally biased region" description="Basic and acidic residues" evidence="1">
    <location>
        <begin position="85"/>
        <end position="110"/>
    </location>
</feature>
<feature type="compositionally biased region" description="Polar residues" evidence="1">
    <location>
        <begin position="143"/>
        <end position="152"/>
    </location>
</feature>
<dbReference type="EMBL" id="BLXT01000334">
    <property type="protein sequence ID" value="GFN76049.1"/>
    <property type="molecule type" value="Genomic_DNA"/>
</dbReference>
<feature type="compositionally biased region" description="Basic and acidic residues" evidence="1">
    <location>
        <begin position="125"/>
        <end position="138"/>
    </location>
</feature>
<evidence type="ECO:0000256" key="1">
    <source>
        <dbReference type="SAM" id="MobiDB-lite"/>
    </source>
</evidence>
<feature type="compositionally biased region" description="Basic residues" evidence="1">
    <location>
        <begin position="1"/>
        <end position="10"/>
    </location>
</feature>
<accession>A0AAV3XZG2</accession>
<feature type="region of interest" description="Disordered" evidence="1">
    <location>
        <begin position="1"/>
        <end position="61"/>
    </location>
</feature>
<evidence type="ECO:0000313" key="2">
    <source>
        <dbReference type="EMBL" id="GFN76049.1"/>
    </source>
</evidence>
<gene>
    <name evidence="2" type="ORF">PoB_000255500</name>
</gene>
<proteinExistence type="predicted"/>
<feature type="region of interest" description="Disordered" evidence="1">
    <location>
        <begin position="125"/>
        <end position="152"/>
    </location>
</feature>
<dbReference type="AlphaFoldDB" id="A0AAV3XZG2"/>
<comment type="caution">
    <text evidence="2">The sequence shown here is derived from an EMBL/GenBank/DDBJ whole genome shotgun (WGS) entry which is preliminary data.</text>
</comment>
<reference evidence="2 3" key="1">
    <citation type="journal article" date="2021" name="Elife">
        <title>Chloroplast acquisition without the gene transfer in kleptoplastic sea slugs, Plakobranchus ocellatus.</title>
        <authorList>
            <person name="Maeda T."/>
            <person name="Takahashi S."/>
            <person name="Yoshida T."/>
            <person name="Shimamura S."/>
            <person name="Takaki Y."/>
            <person name="Nagai Y."/>
            <person name="Toyoda A."/>
            <person name="Suzuki Y."/>
            <person name="Arimoto A."/>
            <person name="Ishii H."/>
            <person name="Satoh N."/>
            <person name="Nishiyama T."/>
            <person name="Hasebe M."/>
            <person name="Maruyama T."/>
            <person name="Minagawa J."/>
            <person name="Obokata J."/>
            <person name="Shigenobu S."/>
        </authorList>
    </citation>
    <scope>NUCLEOTIDE SEQUENCE [LARGE SCALE GENOMIC DNA]</scope>
</reference>
<name>A0AAV3XZG2_9GAST</name>
<protein>
    <submittedName>
        <fullName evidence="2">Uncharacterized protein</fullName>
    </submittedName>
</protein>
<keyword evidence="3" id="KW-1185">Reference proteome</keyword>
<dbReference type="Proteomes" id="UP000735302">
    <property type="component" value="Unassembled WGS sequence"/>
</dbReference>
<feature type="region of interest" description="Disordered" evidence="1">
    <location>
        <begin position="85"/>
        <end position="112"/>
    </location>
</feature>
<organism evidence="2 3">
    <name type="scientific">Plakobranchus ocellatus</name>
    <dbReference type="NCBI Taxonomy" id="259542"/>
    <lineage>
        <taxon>Eukaryota</taxon>
        <taxon>Metazoa</taxon>
        <taxon>Spiralia</taxon>
        <taxon>Lophotrochozoa</taxon>
        <taxon>Mollusca</taxon>
        <taxon>Gastropoda</taxon>
        <taxon>Heterobranchia</taxon>
        <taxon>Euthyneura</taxon>
        <taxon>Panpulmonata</taxon>
        <taxon>Sacoglossa</taxon>
        <taxon>Placobranchoidea</taxon>
        <taxon>Plakobranchidae</taxon>
        <taxon>Plakobranchus</taxon>
    </lineage>
</organism>
<sequence length="152" mass="16767">MENRKAHGGKKTLPALEDDWCKGKPVSPGKTKQTRESQKGHGGKQTRESQKGHGGKKTTGVKANLIAIATCPRNAIVHKDKEVEGKRVECGEENTRSRPIERHKTRDQSQSRRIAIATCPRNAIVHKDKEVEGKRVEGGEDSPSLTTRDGQK</sequence>
<evidence type="ECO:0000313" key="3">
    <source>
        <dbReference type="Proteomes" id="UP000735302"/>
    </source>
</evidence>